<protein>
    <submittedName>
        <fullName evidence="2">Protein of uncharacterized function (DUF2545)</fullName>
    </submittedName>
</protein>
<name>A0A379SLG2_SALER</name>
<evidence type="ECO:0000256" key="1">
    <source>
        <dbReference type="SAM" id="Phobius"/>
    </source>
</evidence>
<gene>
    <name evidence="2" type="primary">SBOV24661</name>
    <name evidence="2" type="ORF">NCTC7303_02612</name>
</gene>
<feature type="transmembrane region" description="Helical" evidence="1">
    <location>
        <begin position="27"/>
        <end position="49"/>
    </location>
</feature>
<organism evidence="2 3">
    <name type="scientific">Salmonella enterica subsp. arizonae</name>
    <dbReference type="NCBI Taxonomy" id="59203"/>
    <lineage>
        <taxon>Bacteria</taxon>
        <taxon>Pseudomonadati</taxon>
        <taxon>Pseudomonadota</taxon>
        <taxon>Gammaproteobacteria</taxon>
        <taxon>Enterobacterales</taxon>
        <taxon>Enterobacteriaceae</taxon>
        <taxon>Salmonella</taxon>
    </lineage>
</organism>
<dbReference type="InterPro" id="IPR024470">
    <property type="entry name" value="DUF2545"/>
</dbReference>
<dbReference type="EMBL" id="UGXC01000002">
    <property type="protein sequence ID" value="SUG30399.1"/>
    <property type="molecule type" value="Genomic_DNA"/>
</dbReference>
<accession>A0A379SLG2</accession>
<keyword evidence="1" id="KW-0472">Membrane</keyword>
<evidence type="ECO:0000313" key="2">
    <source>
        <dbReference type="EMBL" id="SUG30399.1"/>
    </source>
</evidence>
<dbReference type="Pfam" id="PF10810">
    <property type="entry name" value="DUF2545"/>
    <property type="match status" value="1"/>
</dbReference>
<dbReference type="Proteomes" id="UP000255443">
    <property type="component" value="Unassembled WGS sequence"/>
</dbReference>
<reference evidence="2 3" key="1">
    <citation type="submission" date="2018-06" db="EMBL/GenBank/DDBJ databases">
        <authorList>
            <consortium name="Pathogen Informatics"/>
            <person name="Doyle S."/>
        </authorList>
    </citation>
    <scope>NUCLEOTIDE SEQUENCE [LARGE SCALE GENOMIC DNA]</scope>
    <source>
        <strain evidence="2 3">NCTC7303</strain>
    </source>
</reference>
<sequence>MIYLWTFLVISILAVSCYIGQVMGAFSAVSSFTGMVILVALIYLLNVWLQDGDEIGSGLLLFLSTGMRVNHSLYGRVRQALAYIVSVNR</sequence>
<keyword evidence="1" id="KW-1133">Transmembrane helix</keyword>
<evidence type="ECO:0000313" key="3">
    <source>
        <dbReference type="Proteomes" id="UP000255443"/>
    </source>
</evidence>
<proteinExistence type="predicted"/>
<dbReference type="AlphaFoldDB" id="A0A379SLG2"/>
<keyword evidence="1" id="KW-0812">Transmembrane</keyword>